<organism evidence="9 10">
    <name type="scientific">Peredibacter starrii</name>
    <dbReference type="NCBI Taxonomy" id="28202"/>
    <lineage>
        <taxon>Bacteria</taxon>
        <taxon>Pseudomonadati</taxon>
        <taxon>Bdellovibrionota</taxon>
        <taxon>Bacteriovoracia</taxon>
        <taxon>Bacteriovoracales</taxon>
        <taxon>Bacteriovoracaceae</taxon>
        <taxon>Peredibacter</taxon>
    </lineage>
</organism>
<dbReference type="Pfam" id="PF02321">
    <property type="entry name" value="OEP"/>
    <property type="match status" value="2"/>
</dbReference>
<evidence type="ECO:0000313" key="9">
    <source>
        <dbReference type="EMBL" id="WPU63528.1"/>
    </source>
</evidence>
<evidence type="ECO:0000256" key="7">
    <source>
        <dbReference type="ARBA" id="ARBA00023237"/>
    </source>
</evidence>
<sequence length="431" mass="48736">MSRVLYVLFLSVFSLTTFANELDLSTALNEVVGDSPNLQASKSRAIEADWKKTEALGTGFLPKLRANGTYLTDKKYQFINVSLAGGPPTTIPQIIPNSQFNLIAELPLFNGFVSMNRLSAAQKNAEAAQERFEWETFRTEMSVTLAFYQALASKLLRDVAIQNLKVLDDHKKQAELFRKGGLSTNYDVLRVEVQASNAKTDLADAEDAIIISRQRLAEVLGHEEENRDLAGDLPIPQENVINQDTGKYADRKDIKALKLETEARRKEETAENRYWMPEFSLFTQYTFYNNLTLGLNDYDAYRNARQVGLFMTWNLFDGLASHSRAQQSIQRKVQTEKALRATELAANKDVGIWSRRYRSQCRIYAARVEDIKRSEESVRLAKEGKRVGSRTDSELLDAELDLSRSRADAVRAQLAAAEALINLQLAEGRRY</sequence>
<dbReference type="EMBL" id="CP139487">
    <property type="protein sequence ID" value="WPU63528.1"/>
    <property type="molecule type" value="Genomic_DNA"/>
</dbReference>
<comment type="subcellular location">
    <subcellularLocation>
        <location evidence="1">Cell outer membrane</location>
    </subcellularLocation>
</comment>
<reference evidence="9 10" key="1">
    <citation type="submission" date="2023-11" db="EMBL/GenBank/DDBJ databases">
        <title>Peredibacter starrii A3.12.</title>
        <authorList>
            <person name="Mitchell R.J."/>
        </authorList>
    </citation>
    <scope>NUCLEOTIDE SEQUENCE [LARGE SCALE GENOMIC DNA]</scope>
    <source>
        <strain evidence="9 10">A3.12</strain>
    </source>
</reference>
<dbReference type="GO" id="GO:0015288">
    <property type="term" value="F:porin activity"/>
    <property type="evidence" value="ECO:0007669"/>
    <property type="project" value="TreeGrafter"/>
</dbReference>
<keyword evidence="4" id="KW-1134">Transmembrane beta strand</keyword>
<dbReference type="AlphaFoldDB" id="A0AAX4HJX4"/>
<dbReference type="PANTHER" id="PTHR30026:SF21">
    <property type="entry name" value="SLR1270 PROTEIN"/>
    <property type="match status" value="1"/>
</dbReference>
<keyword evidence="6" id="KW-0472">Membrane</keyword>
<dbReference type="PANTHER" id="PTHR30026">
    <property type="entry name" value="OUTER MEMBRANE PROTEIN TOLC"/>
    <property type="match status" value="1"/>
</dbReference>
<dbReference type="KEGG" id="psti:SOO65_12600"/>
<evidence type="ECO:0000256" key="2">
    <source>
        <dbReference type="ARBA" id="ARBA00007613"/>
    </source>
</evidence>
<accession>A0AAX4HJX4</accession>
<evidence type="ECO:0000256" key="4">
    <source>
        <dbReference type="ARBA" id="ARBA00022452"/>
    </source>
</evidence>
<name>A0AAX4HJX4_9BACT</name>
<dbReference type="SUPFAM" id="SSF56954">
    <property type="entry name" value="Outer membrane efflux proteins (OEP)"/>
    <property type="match status" value="1"/>
</dbReference>
<comment type="similarity">
    <text evidence="2">Belongs to the outer membrane factor (OMF) (TC 1.B.17) family.</text>
</comment>
<keyword evidence="8" id="KW-0732">Signal</keyword>
<dbReference type="GO" id="GO:1990281">
    <property type="term" value="C:efflux pump complex"/>
    <property type="evidence" value="ECO:0007669"/>
    <property type="project" value="TreeGrafter"/>
</dbReference>
<dbReference type="Gene3D" id="1.20.1600.10">
    <property type="entry name" value="Outer membrane efflux proteins (OEP)"/>
    <property type="match status" value="1"/>
</dbReference>
<gene>
    <name evidence="9" type="ORF">SOO65_12600</name>
</gene>
<dbReference type="InterPro" id="IPR051906">
    <property type="entry name" value="TolC-like"/>
</dbReference>
<keyword evidence="5" id="KW-0812">Transmembrane</keyword>
<keyword evidence="10" id="KW-1185">Reference proteome</keyword>
<dbReference type="InterPro" id="IPR003423">
    <property type="entry name" value="OMP_efflux"/>
</dbReference>
<proteinExistence type="inferred from homology"/>
<dbReference type="GO" id="GO:0015562">
    <property type="term" value="F:efflux transmembrane transporter activity"/>
    <property type="evidence" value="ECO:0007669"/>
    <property type="project" value="InterPro"/>
</dbReference>
<dbReference type="RefSeq" id="WP_321390394.1">
    <property type="nucleotide sequence ID" value="NZ_CP139487.1"/>
</dbReference>
<evidence type="ECO:0000313" key="10">
    <source>
        <dbReference type="Proteomes" id="UP001324634"/>
    </source>
</evidence>
<evidence type="ECO:0000256" key="3">
    <source>
        <dbReference type="ARBA" id="ARBA00022448"/>
    </source>
</evidence>
<dbReference type="GO" id="GO:0009279">
    <property type="term" value="C:cell outer membrane"/>
    <property type="evidence" value="ECO:0007669"/>
    <property type="project" value="UniProtKB-SubCell"/>
</dbReference>
<dbReference type="Proteomes" id="UP001324634">
    <property type="component" value="Chromosome"/>
</dbReference>
<protein>
    <submittedName>
        <fullName evidence="9">TolC family protein</fullName>
    </submittedName>
</protein>
<keyword evidence="3" id="KW-0813">Transport</keyword>
<keyword evidence="7" id="KW-0998">Cell outer membrane</keyword>
<evidence type="ECO:0000256" key="5">
    <source>
        <dbReference type="ARBA" id="ARBA00022692"/>
    </source>
</evidence>
<evidence type="ECO:0000256" key="8">
    <source>
        <dbReference type="SAM" id="SignalP"/>
    </source>
</evidence>
<evidence type="ECO:0000256" key="6">
    <source>
        <dbReference type="ARBA" id="ARBA00023136"/>
    </source>
</evidence>
<evidence type="ECO:0000256" key="1">
    <source>
        <dbReference type="ARBA" id="ARBA00004442"/>
    </source>
</evidence>
<feature type="signal peptide" evidence="8">
    <location>
        <begin position="1"/>
        <end position="19"/>
    </location>
</feature>
<feature type="chain" id="PRO_5043870069" evidence="8">
    <location>
        <begin position="20"/>
        <end position="431"/>
    </location>
</feature>